<proteinExistence type="predicted"/>
<sequence length="210" mass="25421">MTKTFHNVERSKQQRIIQVAMKHFAEDGYKDASTNKMVKEAGIGKGMLFYYFKTKYDLYIYLVQYGLDVMEQEFFHQVDLSEGDFIERMYKIAKQKMYVFKRHPYLMTFLQTVLLYRHEDKPLPTELVKRYDTLVKEGMQKMYQNIDVSYFKEQMDAEKAMRLIEWSISGYQQTLTEQLKQQVLTDELIDQYWDDFYGYLAVLKQAYYKE</sequence>
<dbReference type="GO" id="GO:0000976">
    <property type="term" value="F:transcription cis-regulatory region binding"/>
    <property type="evidence" value="ECO:0007669"/>
    <property type="project" value="TreeGrafter"/>
</dbReference>
<dbReference type="EMBL" id="BJWJ01000014">
    <property type="protein sequence ID" value="GEM04619.1"/>
    <property type="molecule type" value="Genomic_DNA"/>
</dbReference>
<gene>
    <name evidence="4" type="ORF">HMI01_16070</name>
    <name evidence="5" type="ORF">SAMN05421668_11447</name>
</gene>
<dbReference type="OrthoDB" id="9780939at2"/>
<dbReference type="STRING" id="306541.SAMN05421668_11447"/>
<dbReference type="PANTHER" id="PTHR30055">
    <property type="entry name" value="HTH-TYPE TRANSCRIPTIONAL REGULATOR RUTR"/>
    <property type="match status" value="1"/>
</dbReference>
<dbReference type="GO" id="GO:0003700">
    <property type="term" value="F:DNA-binding transcription factor activity"/>
    <property type="evidence" value="ECO:0007669"/>
    <property type="project" value="TreeGrafter"/>
</dbReference>
<dbReference type="PROSITE" id="PS50977">
    <property type="entry name" value="HTH_TETR_2"/>
    <property type="match status" value="1"/>
</dbReference>
<reference evidence="5 6" key="1">
    <citation type="submission" date="2016-10" db="EMBL/GenBank/DDBJ databases">
        <authorList>
            <person name="de Groot N.N."/>
        </authorList>
    </citation>
    <scope>NUCLEOTIDE SEQUENCE [LARGE SCALE GENOMIC DNA]</scope>
    <source>
        <strain evidence="5 6">DSM 17074</strain>
    </source>
</reference>
<name>A0A1I6TE12_9BACI</name>
<dbReference type="PRINTS" id="PR00455">
    <property type="entry name" value="HTHTETR"/>
</dbReference>
<reference evidence="4 7" key="2">
    <citation type="submission" date="2019-07" db="EMBL/GenBank/DDBJ databases">
        <title>Whole genome shotgun sequence of Halolactibacillus miurensis NBRC 100873.</title>
        <authorList>
            <person name="Hosoyama A."/>
            <person name="Uohara A."/>
            <person name="Ohji S."/>
            <person name="Ichikawa N."/>
        </authorList>
    </citation>
    <scope>NUCLEOTIDE SEQUENCE [LARGE SCALE GENOMIC DNA]</scope>
    <source>
        <strain evidence="4 7">NBRC 100873</strain>
    </source>
</reference>
<dbReference type="Pfam" id="PF00440">
    <property type="entry name" value="TetR_N"/>
    <property type="match status" value="1"/>
</dbReference>
<dbReference type="RefSeq" id="WP_062320781.1">
    <property type="nucleotide sequence ID" value="NZ_BJWJ01000014.1"/>
</dbReference>
<evidence type="ECO:0000313" key="7">
    <source>
        <dbReference type="Proteomes" id="UP000321773"/>
    </source>
</evidence>
<dbReference type="PANTHER" id="PTHR30055:SF226">
    <property type="entry name" value="HTH-TYPE TRANSCRIPTIONAL REGULATOR PKSA"/>
    <property type="match status" value="1"/>
</dbReference>
<dbReference type="InterPro" id="IPR036271">
    <property type="entry name" value="Tet_transcr_reg_TetR-rel_C_sf"/>
</dbReference>
<evidence type="ECO:0000259" key="3">
    <source>
        <dbReference type="PROSITE" id="PS50977"/>
    </source>
</evidence>
<dbReference type="InterPro" id="IPR009057">
    <property type="entry name" value="Homeodomain-like_sf"/>
</dbReference>
<dbReference type="AlphaFoldDB" id="A0A1I6TE12"/>
<dbReference type="Proteomes" id="UP000199139">
    <property type="component" value="Unassembled WGS sequence"/>
</dbReference>
<dbReference type="PROSITE" id="PS01081">
    <property type="entry name" value="HTH_TETR_1"/>
    <property type="match status" value="1"/>
</dbReference>
<keyword evidence="1 2" id="KW-0238">DNA-binding</keyword>
<dbReference type="InterPro" id="IPR050109">
    <property type="entry name" value="HTH-type_TetR-like_transc_reg"/>
</dbReference>
<evidence type="ECO:0000313" key="5">
    <source>
        <dbReference type="EMBL" id="SFS87431.1"/>
    </source>
</evidence>
<keyword evidence="7" id="KW-1185">Reference proteome</keyword>
<dbReference type="Proteomes" id="UP000321773">
    <property type="component" value="Unassembled WGS sequence"/>
</dbReference>
<dbReference type="InterPro" id="IPR023772">
    <property type="entry name" value="DNA-bd_HTH_TetR-type_CS"/>
</dbReference>
<dbReference type="EMBL" id="FPAI01000014">
    <property type="protein sequence ID" value="SFS87431.1"/>
    <property type="molecule type" value="Genomic_DNA"/>
</dbReference>
<feature type="DNA-binding region" description="H-T-H motif" evidence="2">
    <location>
        <begin position="33"/>
        <end position="52"/>
    </location>
</feature>
<dbReference type="InterPro" id="IPR001647">
    <property type="entry name" value="HTH_TetR"/>
</dbReference>
<feature type="domain" description="HTH tetR-type" evidence="3">
    <location>
        <begin position="10"/>
        <end position="70"/>
    </location>
</feature>
<evidence type="ECO:0000313" key="6">
    <source>
        <dbReference type="Proteomes" id="UP000199139"/>
    </source>
</evidence>
<dbReference type="SUPFAM" id="SSF46689">
    <property type="entry name" value="Homeodomain-like"/>
    <property type="match status" value="1"/>
</dbReference>
<organism evidence="5 6">
    <name type="scientific">Halolactibacillus miurensis</name>
    <dbReference type="NCBI Taxonomy" id="306541"/>
    <lineage>
        <taxon>Bacteria</taxon>
        <taxon>Bacillati</taxon>
        <taxon>Bacillota</taxon>
        <taxon>Bacilli</taxon>
        <taxon>Bacillales</taxon>
        <taxon>Bacillaceae</taxon>
        <taxon>Halolactibacillus</taxon>
    </lineage>
</organism>
<dbReference type="Gene3D" id="1.10.357.10">
    <property type="entry name" value="Tetracycline Repressor, domain 2"/>
    <property type="match status" value="1"/>
</dbReference>
<dbReference type="Gene3D" id="1.10.10.60">
    <property type="entry name" value="Homeodomain-like"/>
    <property type="match status" value="1"/>
</dbReference>
<evidence type="ECO:0000256" key="2">
    <source>
        <dbReference type="PROSITE-ProRule" id="PRU00335"/>
    </source>
</evidence>
<accession>A0A1I6TE12</accession>
<evidence type="ECO:0000256" key="1">
    <source>
        <dbReference type="ARBA" id="ARBA00023125"/>
    </source>
</evidence>
<dbReference type="SUPFAM" id="SSF48498">
    <property type="entry name" value="Tetracyclin repressor-like, C-terminal domain"/>
    <property type="match status" value="1"/>
</dbReference>
<protein>
    <submittedName>
        <fullName evidence="5">DNA-binding transcriptional regulator, AcrR family</fullName>
    </submittedName>
</protein>
<evidence type="ECO:0000313" key="4">
    <source>
        <dbReference type="EMBL" id="GEM04619.1"/>
    </source>
</evidence>